<evidence type="ECO:0000313" key="2">
    <source>
        <dbReference type="EMBL" id="GII44015.1"/>
    </source>
</evidence>
<comment type="caution">
    <text evidence="2">The sequence shown here is derived from an EMBL/GenBank/DDBJ whole genome shotgun (WGS) entry which is preliminary data.</text>
</comment>
<name>A0A8J3XK98_9ACTN</name>
<accession>A0A8J3XK98</accession>
<evidence type="ECO:0000313" key="3">
    <source>
        <dbReference type="Proteomes" id="UP000644610"/>
    </source>
</evidence>
<reference evidence="2" key="1">
    <citation type="submission" date="2021-01" db="EMBL/GenBank/DDBJ databases">
        <title>Whole genome shotgun sequence of Planotetraspora silvatica NBRC 100141.</title>
        <authorList>
            <person name="Komaki H."/>
            <person name="Tamura T."/>
        </authorList>
    </citation>
    <scope>NUCLEOTIDE SEQUENCE</scope>
    <source>
        <strain evidence="2">NBRC 100141</strain>
    </source>
</reference>
<gene>
    <name evidence="2" type="ORF">Psi02_04390</name>
</gene>
<feature type="compositionally biased region" description="Basic and acidic residues" evidence="1">
    <location>
        <begin position="1"/>
        <end position="16"/>
    </location>
</feature>
<organism evidence="2 3">
    <name type="scientific">Planotetraspora silvatica</name>
    <dbReference type="NCBI Taxonomy" id="234614"/>
    <lineage>
        <taxon>Bacteria</taxon>
        <taxon>Bacillati</taxon>
        <taxon>Actinomycetota</taxon>
        <taxon>Actinomycetes</taxon>
        <taxon>Streptosporangiales</taxon>
        <taxon>Streptosporangiaceae</taxon>
        <taxon>Planotetraspora</taxon>
    </lineage>
</organism>
<sequence length="103" mass="11024">MLISHPDSDVLTRDEVSSSGVESLHGFILPRARARFARLIIRLPPDPPEGGPDSHGLLGLCRVDGGWADQAPTSAVYGPDGDERAIIPEPACPRRRLCGGPYV</sequence>
<evidence type="ECO:0000256" key="1">
    <source>
        <dbReference type="SAM" id="MobiDB-lite"/>
    </source>
</evidence>
<protein>
    <submittedName>
        <fullName evidence="2">Uncharacterized protein</fullName>
    </submittedName>
</protein>
<dbReference type="AlphaFoldDB" id="A0A8J3XK98"/>
<keyword evidence="3" id="KW-1185">Reference proteome</keyword>
<dbReference type="EMBL" id="BOOQ01000002">
    <property type="protein sequence ID" value="GII44015.1"/>
    <property type="molecule type" value="Genomic_DNA"/>
</dbReference>
<dbReference type="Proteomes" id="UP000644610">
    <property type="component" value="Unassembled WGS sequence"/>
</dbReference>
<feature type="region of interest" description="Disordered" evidence="1">
    <location>
        <begin position="1"/>
        <end position="22"/>
    </location>
</feature>
<proteinExistence type="predicted"/>